<reference evidence="12 14" key="1">
    <citation type="submission" date="2022-07" db="EMBL/GenBank/DDBJ databases">
        <authorList>
            <person name="Criscuolo A."/>
        </authorList>
    </citation>
    <scope>NUCLEOTIDE SEQUENCE</scope>
    <source>
        <strain evidence="14">CIP 111951</strain>
        <strain evidence="12">CIP111854</strain>
        <strain evidence="11">CIP111951</strain>
    </source>
</reference>
<dbReference type="PANTHER" id="PTHR30231:SF41">
    <property type="entry name" value="DNA POLYMERASE III SUBUNIT EPSILON"/>
    <property type="match status" value="1"/>
</dbReference>
<evidence type="ECO:0000256" key="7">
    <source>
        <dbReference type="ARBA" id="ARBA00026073"/>
    </source>
</evidence>
<evidence type="ECO:0000256" key="2">
    <source>
        <dbReference type="ARBA" id="ARBA00012417"/>
    </source>
</evidence>
<evidence type="ECO:0000256" key="5">
    <source>
        <dbReference type="ARBA" id="ARBA00022839"/>
    </source>
</evidence>
<evidence type="ECO:0000256" key="1">
    <source>
        <dbReference type="ARBA" id="ARBA00001946"/>
    </source>
</evidence>
<dbReference type="EC" id="2.7.7.7" evidence="2"/>
<dbReference type="NCBIfam" id="TIGR00573">
    <property type="entry name" value="dnaq"/>
    <property type="match status" value="1"/>
</dbReference>
<evidence type="ECO:0000256" key="3">
    <source>
        <dbReference type="ARBA" id="ARBA00022722"/>
    </source>
</evidence>
<dbReference type="Pfam" id="PF08774">
    <property type="entry name" value="VRR_NUC"/>
    <property type="match status" value="1"/>
</dbReference>
<comment type="subunit">
    <text evidence="7">DNA polymerase III contains a core (composed of alpha, epsilon and theta chains) that associates with a tau subunit. This core dimerizes to form the POLIII' complex. PolIII' associates with the gamma complex (composed of gamma, delta, delta', psi and chi chains) and with the beta chain to form the complete DNA polymerase III complex.</text>
</comment>
<comment type="cofactor">
    <cofactor evidence="1">
        <name>Mg(2+)</name>
        <dbReference type="ChEBI" id="CHEBI:18420"/>
    </cofactor>
</comment>
<sequence>MRVKKQLPEKYYLDHFSEFIAHTRHHNMHLLCDEHFSVLERIDNLAENERCLMVRLLNRTSSFVAHTTLKYKEINNLPNALKVLRQQELITDVNLEKFEDWLSVITKPELMALCNVIEAVKLPSRTAKKSCWFEFAKRHLVFDDVVHHEVVEHYLYICVAPQFEYFLFLYFNRLERNLSQFSMRDLGVMKTHSKASGGSYFENRQFALCAYRYAKYYQRLQDSGIEQSAALANLLLREPIDADLGVQANYQKEKVFYKLACLLEKSHINLAMQLLEQCTSAKAQEKWVRLLYTQGEHECCKASLEAILNTPNDEHLLLFAKDFLLRKFAQKRTSILTDLLREHSHIIAIDEAYKGNTEQGMIAHYKRNGVCAWHTENHLWLALFSIVFWQELYESEHSMPCNEFERYPQMLKLNHFYDTLGAKIDEKLLLINSTNDFKSWLLKQATFYYGQQNALFNWNDKVLEQLLILAQYANVKKLTVLLKAMAKDFKNLKDGFPDLMVLERDSLRFEEIKAPGDSLRRNQLVSINQLSLCGFDVDIQRTSWQFDPNQSYAVVDLETTGGKKELDRITEIGIVRIEQGKIVAKWQSLVNPQRRIPKYITQLTGINNEMVAQAPVFSDIASQVNDFCDNTIFVAHNVNFDMGFLKHEFQRVGMLFSKPKLCTVQLARKYLPGHPSYSLGNLCNTLNIELNQHHRALDDAMAAAEILLLVNEQRRND</sequence>
<keyword evidence="4 12" id="KW-0378">Hydrolase</keyword>
<evidence type="ECO:0000256" key="8">
    <source>
        <dbReference type="ARBA" id="ARBA00049244"/>
    </source>
</evidence>
<feature type="domain" description="Exonuclease" evidence="9">
    <location>
        <begin position="551"/>
        <end position="716"/>
    </location>
</feature>
<dbReference type="SUPFAM" id="SSF53098">
    <property type="entry name" value="Ribonuclease H-like"/>
    <property type="match status" value="1"/>
</dbReference>
<dbReference type="Proteomes" id="UP001152485">
    <property type="component" value="Unassembled WGS sequence"/>
</dbReference>
<evidence type="ECO:0000259" key="10">
    <source>
        <dbReference type="SMART" id="SM00990"/>
    </source>
</evidence>
<evidence type="ECO:0000259" key="9">
    <source>
        <dbReference type="SMART" id="SM00479"/>
    </source>
</evidence>
<dbReference type="Gene3D" id="3.40.1350.10">
    <property type="match status" value="1"/>
</dbReference>
<dbReference type="GO" id="GO:0008408">
    <property type="term" value="F:3'-5' exonuclease activity"/>
    <property type="evidence" value="ECO:0007669"/>
    <property type="project" value="TreeGrafter"/>
</dbReference>
<evidence type="ECO:0000256" key="6">
    <source>
        <dbReference type="ARBA" id="ARBA00025483"/>
    </source>
</evidence>
<feature type="domain" description="VRR-NUC" evidence="10">
    <location>
        <begin position="432"/>
        <end position="544"/>
    </location>
</feature>
<dbReference type="GO" id="GO:0003677">
    <property type="term" value="F:DNA binding"/>
    <property type="evidence" value="ECO:0007669"/>
    <property type="project" value="InterPro"/>
</dbReference>
<proteinExistence type="predicted"/>
<dbReference type="InterPro" id="IPR036397">
    <property type="entry name" value="RNaseH_sf"/>
</dbReference>
<dbReference type="FunFam" id="3.30.420.10:FF:000045">
    <property type="entry name" value="3'-5' exonuclease DinG"/>
    <property type="match status" value="1"/>
</dbReference>
<gene>
    <name evidence="12" type="primary">dinG_1</name>
    <name evidence="12" type="ORF">PSECIP111854_01012</name>
    <name evidence="11" type="ORF">PSECIP111951_00107</name>
</gene>
<accession>A0A9W4VNX4</accession>
<comment type="function">
    <text evidence="6">DNA polymerase III is a complex, multichain enzyme responsible for most of the replicative synthesis in bacteria. The epsilon subunit contain the editing function and is a proofreading 3'-5' exonuclease.</text>
</comment>
<evidence type="ECO:0000313" key="12">
    <source>
        <dbReference type="EMBL" id="CAH9052646.1"/>
    </source>
</evidence>
<dbReference type="InterPro" id="IPR006054">
    <property type="entry name" value="DnaQ"/>
</dbReference>
<dbReference type="SMART" id="SM00479">
    <property type="entry name" value="EXOIII"/>
    <property type="match status" value="1"/>
</dbReference>
<evidence type="ECO:0000313" key="13">
    <source>
        <dbReference type="Proteomes" id="UP001152467"/>
    </source>
</evidence>
<dbReference type="InterPro" id="IPR013520">
    <property type="entry name" value="Ribonucl_H"/>
</dbReference>
<comment type="caution">
    <text evidence="12">The sequence shown here is derived from an EMBL/GenBank/DDBJ whole genome shotgun (WGS) entry which is preliminary data.</text>
</comment>
<dbReference type="InterPro" id="IPR049125">
    <property type="entry name" value="FAN1-like_WH"/>
</dbReference>
<dbReference type="CDD" id="cd06127">
    <property type="entry name" value="DEDDh"/>
    <property type="match status" value="1"/>
</dbReference>
<keyword evidence="3" id="KW-0540">Nuclease</keyword>
<dbReference type="EMBL" id="CAMAPD010000001">
    <property type="protein sequence ID" value="CAH9050040.1"/>
    <property type="molecule type" value="Genomic_DNA"/>
</dbReference>
<comment type="catalytic activity">
    <reaction evidence="8">
        <text>DNA(n) + a 2'-deoxyribonucleoside 5'-triphosphate = DNA(n+1) + diphosphate</text>
        <dbReference type="Rhea" id="RHEA:22508"/>
        <dbReference type="Rhea" id="RHEA-COMP:17339"/>
        <dbReference type="Rhea" id="RHEA-COMP:17340"/>
        <dbReference type="ChEBI" id="CHEBI:33019"/>
        <dbReference type="ChEBI" id="CHEBI:61560"/>
        <dbReference type="ChEBI" id="CHEBI:173112"/>
        <dbReference type="EC" id="2.7.7.7"/>
    </reaction>
</comment>
<evidence type="ECO:0000313" key="11">
    <source>
        <dbReference type="EMBL" id="CAH9050040.1"/>
    </source>
</evidence>
<organism evidence="12 13">
    <name type="scientific">Pseudoalteromonas holothuriae</name>
    <dbReference type="NCBI Taxonomy" id="2963714"/>
    <lineage>
        <taxon>Bacteria</taxon>
        <taxon>Pseudomonadati</taxon>
        <taxon>Pseudomonadota</taxon>
        <taxon>Gammaproteobacteria</taxon>
        <taxon>Alteromonadales</taxon>
        <taxon>Pseudoalteromonadaceae</taxon>
        <taxon>Pseudoalteromonas</taxon>
    </lineage>
</organism>
<dbReference type="Pfam" id="PF21315">
    <property type="entry name" value="FAN1_HTH"/>
    <property type="match status" value="1"/>
</dbReference>
<dbReference type="InterPro" id="IPR011856">
    <property type="entry name" value="tRNA_endonuc-like_dom_sf"/>
</dbReference>
<name>A0A9W4VNX4_9GAMM</name>
<dbReference type="InterPro" id="IPR012337">
    <property type="entry name" value="RNaseH-like_sf"/>
</dbReference>
<dbReference type="Proteomes" id="UP001152467">
    <property type="component" value="Unassembled WGS sequence"/>
</dbReference>
<dbReference type="InterPro" id="IPR014883">
    <property type="entry name" value="VRR_NUC"/>
</dbReference>
<keyword evidence="5 12" id="KW-0269">Exonuclease</keyword>
<dbReference type="SMART" id="SM00990">
    <property type="entry name" value="VRR_NUC"/>
    <property type="match status" value="1"/>
</dbReference>
<dbReference type="EMBL" id="CAMAPC010000003">
    <property type="protein sequence ID" value="CAH9052646.1"/>
    <property type="molecule type" value="Genomic_DNA"/>
</dbReference>
<dbReference type="Pfam" id="PF00929">
    <property type="entry name" value="RNase_T"/>
    <property type="match status" value="1"/>
</dbReference>
<evidence type="ECO:0000313" key="14">
    <source>
        <dbReference type="Proteomes" id="UP001152485"/>
    </source>
</evidence>
<protein>
    <recommendedName>
        <fullName evidence="2">DNA-directed DNA polymerase</fullName>
        <ecNumber evidence="2">2.7.7.7</ecNumber>
    </recommendedName>
</protein>
<dbReference type="Gene3D" id="3.30.420.10">
    <property type="entry name" value="Ribonuclease H-like superfamily/Ribonuclease H"/>
    <property type="match status" value="1"/>
</dbReference>
<dbReference type="GO" id="GO:0005829">
    <property type="term" value="C:cytosol"/>
    <property type="evidence" value="ECO:0007669"/>
    <property type="project" value="TreeGrafter"/>
</dbReference>
<dbReference type="PANTHER" id="PTHR30231">
    <property type="entry name" value="DNA POLYMERASE III SUBUNIT EPSILON"/>
    <property type="match status" value="1"/>
</dbReference>
<dbReference type="GO" id="GO:0045004">
    <property type="term" value="P:DNA replication proofreading"/>
    <property type="evidence" value="ECO:0007669"/>
    <property type="project" value="TreeGrafter"/>
</dbReference>
<dbReference type="GO" id="GO:0003887">
    <property type="term" value="F:DNA-directed DNA polymerase activity"/>
    <property type="evidence" value="ECO:0007669"/>
    <property type="project" value="UniProtKB-EC"/>
</dbReference>
<keyword evidence="13" id="KW-1185">Reference proteome</keyword>
<evidence type="ECO:0000256" key="4">
    <source>
        <dbReference type="ARBA" id="ARBA00022801"/>
    </source>
</evidence>
<dbReference type="AlphaFoldDB" id="A0A9W4VNX4"/>